<evidence type="ECO:0000256" key="1">
    <source>
        <dbReference type="SAM" id="SignalP"/>
    </source>
</evidence>
<protein>
    <recommendedName>
        <fullName evidence="2">Ig-like domain-containing protein</fullName>
    </recommendedName>
</protein>
<reference evidence="3" key="1">
    <citation type="submission" date="2023-01" db="EMBL/GenBank/DDBJ databases">
        <title>Genome assembly of the deep-sea coral Lophelia pertusa.</title>
        <authorList>
            <person name="Herrera S."/>
            <person name="Cordes E."/>
        </authorList>
    </citation>
    <scope>NUCLEOTIDE SEQUENCE</scope>
    <source>
        <strain evidence="3">USNM1676648</strain>
        <tissue evidence="3">Polyp</tissue>
    </source>
</reference>
<organism evidence="3 4">
    <name type="scientific">Desmophyllum pertusum</name>
    <dbReference type="NCBI Taxonomy" id="174260"/>
    <lineage>
        <taxon>Eukaryota</taxon>
        <taxon>Metazoa</taxon>
        <taxon>Cnidaria</taxon>
        <taxon>Anthozoa</taxon>
        <taxon>Hexacorallia</taxon>
        <taxon>Scleractinia</taxon>
        <taxon>Caryophylliina</taxon>
        <taxon>Caryophylliidae</taxon>
        <taxon>Desmophyllum</taxon>
    </lineage>
</organism>
<keyword evidence="1" id="KW-0732">Signal</keyword>
<feature type="signal peptide" evidence="1">
    <location>
        <begin position="1"/>
        <end position="21"/>
    </location>
</feature>
<accession>A0A9W9ZBH4</accession>
<dbReference type="InterPro" id="IPR036179">
    <property type="entry name" value="Ig-like_dom_sf"/>
</dbReference>
<dbReference type="AlphaFoldDB" id="A0A9W9ZBH4"/>
<evidence type="ECO:0000313" key="4">
    <source>
        <dbReference type="Proteomes" id="UP001163046"/>
    </source>
</evidence>
<dbReference type="Proteomes" id="UP001163046">
    <property type="component" value="Unassembled WGS sequence"/>
</dbReference>
<proteinExistence type="predicted"/>
<feature type="chain" id="PRO_5040926047" description="Ig-like domain-containing protein" evidence="1">
    <location>
        <begin position="22"/>
        <end position="196"/>
    </location>
</feature>
<dbReference type="OrthoDB" id="5989413at2759"/>
<comment type="caution">
    <text evidence="3">The sequence shown here is derived from an EMBL/GenBank/DDBJ whole genome shotgun (WGS) entry which is preliminary data.</text>
</comment>
<evidence type="ECO:0000313" key="3">
    <source>
        <dbReference type="EMBL" id="KAJ7377513.1"/>
    </source>
</evidence>
<dbReference type="InterPro" id="IPR007110">
    <property type="entry name" value="Ig-like_dom"/>
</dbReference>
<name>A0A9W9ZBH4_9CNID</name>
<keyword evidence="4" id="KW-1185">Reference proteome</keyword>
<feature type="domain" description="Ig-like" evidence="2">
    <location>
        <begin position="157"/>
        <end position="196"/>
    </location>
</feature>
<dbReference type="SUPFAM" id="SSF48726">
    <property type="entry name" value="Immunoglobulin"/>
    <property type="match status" value="1"/>
</dbReference>
<dbReference type="PROSITE" id="PS50835">
    <property type="entry name" value="IG_LIKE"/>
    <property type="match status" value="2"/>
</dbReference>
<sequence>MIICVWNLLFVYNILVPVASSGCEAGSFLHNSDSSVPTRKPRRELENEDLENGVGALKFLSYPPFAMIGYMGMNADINCSTNDPNATVTLLHQASFTTWVEKTVTPNELILTGQVFKLLSLVVSDGGRYNCKATDGTNTIRWPTYKGMLVLKPGSLPSYFELVPKKPIIVLQGKGGQITCEAEGYTVSKLTWKKTN</sequence>
<gene>
    <name evidence="3" type="ORF">OS493_028496</name>
</gene>
<dbReference type="EMBL" id="MU826377">
    <property type="protein sequence ID" value="KAJ7377513.1"/>
    <property type="molecule type" value="Genomic_DNA"/>
</dbReference>
<evidence type="ECO:0000259" key="2">
    <source>
        <dbReference type="PROSITE" id="PS50835"/>
    </source>
</evidence>
<feature type="domain" description="Ig-like" evidence="2">
    <location>
        <begin position="72"/>
        <end position="141"/>
    </location>
</feature>